<dbReference type="SUPFAM" id="SSF52833">
    <property type="entry name" value="Thioredoxin-like"/>
    <property type="match status" value="1"/>
</dbReference>
<dbReference type="Proteomes" id="UP000245655">
    <property type="component" value="Unassembled WGS sequence"/>
</dbReference>
<dbReference type="AlphaFoldDB" id="A0A2V1ZWZ5"/>
<feature type="domain" description="GST N-terminal" evidence="1">
    <location>
        <begin position="25"/>
        <end position="104"/>
    </location>
</feature>
<dbReference type="SFLD" id="SFLDS00019">
    <property type="entry name" value="Glutathione_Transferase_(cytos"/>
    <property type="match status" value="1"/>
</dbReference>
<accession>A0A2V1ZWZ5</accession>
<evidence type="ECO:0000313" key="4">
    <source>
        <dbReference type="Proteomes" id="UP000245655"/>
    </source>
</evidence>
<feature type="domain" description="GST C-terminal" evidence="2">
    <location>
        <begin position="107"/>
        <end position="228"/>
    </location>
</feature>
<name>A0A2V1ZWZ5_PSYIM</name>
<dbReference type="InterPro" id="IPR050983">
    <property type="entry name" value="GST_Omega/HSP26"/>
</dbReference>
<keyword evidence="3" id="KW-0808">Transferase</keyword>
<dbReference type="GO" id="GO:0016740">
    <property type="term" value="F:transferase activity"/>
    <property type="evidence" value="ECO:0007669"/>
    <property type="project" value="UniProtKB-KW"/>
</dbReference>
<evidence type="ECO:0000259" key="1">
    <source>
        <dbReference type="PROSITE" id="PS50404"/>
    </source>
</evidence>
<dbReference type="InterPro" id="IPR036282">
    <property type="entry name" value="Glutathione-S-Trfase_C_sf"/>
</dbReference>
<dbReference type="PROSITE" id="PS50404">
    <property type="entry name" value="GST_NTER"/>
    <property type="match status" value="1"/>
</dbReference>
<dbReference type="PANTHER" id="PTHR43968">
    <property type="match status" value="1"/>
</dbReference>
<comment type="caution">
    <text evidence="3">The sequence shown here is derived from an EMBL/GenBank/DDBJ whole genome shotgun (WGS) entry which is preliminary data.</text>
</comment>
<dbReference type="InterPro" id="IPR010987">
    <property type="entry name" value="Glutathione-S-Trfase_C-like"/>
</dbReference>
<dbReference type="CDD" id="cd03060">
    <property type="entry name" value="GST_N_Omega_like"/>
    <property type="match status" value="1"/>
</dbReference>
<evidence type="ECO:0000313" key="3">
    <source>
        <dbReference type="EMBL" id="PWK14549.1"/>
    </source>
</evidence>
<dbReference type="EMBL" id="QGGM01000002">
    <property type="protein sequence ID" value="PWK14549.1"/>
    <property type="molecule type" value="Genomic_DNA"/>
</dbReference>
<dbReference type="GO" id="GO:0005737">
    <property type="term" value="C:cytoplasm"/>
    <property type="evidence" value="ECO:0007669"/>
    <property type="project" value="TreeGrafter"/>
</dbReference>
<dbReference type="Gene3D" id="1.20.1050.10">
    <property type="match status" value="1"/>
</dbReference>
<evidence type="ECO:0000259" key="2">
    <source>
        <dbReference type="PROSITE" id="PS50405"/>
    </source>
</evidence>
<dbReference type="Pfam" id="PF13410">
    <property type="entry name" value="GST_C_2"/>
    <property type="match status" value="1"/>
</dbReference>
<keyword evidence="4" id="KW-1185">Reference proteome</keyword>
<proteinExistence type="predicted"/>
<dbReference type="PROSITE" id="PS50405">
    <property type="entry name" value="GST_CTER"/>
    <property type="match status" value="1"/>
</dbReference>
<dbReference type="Pfam" id="PF13417">
    <property type="entry name" value="GST_N_3"/>
    <property type="match status" value="1"/>
</dbReference>
<dbReference type="SUPFAM" id="SSF47616">
    <property type="entry name" value="GST C-terminal domain-like"/>
    <property type="match status" value="1"/>
</dbReference>
<organism evidence="3 4">
    <name type="scientific">Psychrobacter immobilis</name>
    <dbReference type="NCBI Taxonomy" id="498"/>
    <lineage>
        <taxon>Bacteria</taxon>
        <taxon>Pseudomonadati</taxon>
        <taxon>Pseudomonadota</taxon>
        <taxon>Gammaproteobacteria</taxon>
        <taxon>Moraxellales</taxon>
        <taxon>Moraxellaceae</taxon>
        <taxon>Psychrobacter</taxon>
    </lineage>
</organism>
<dbReference type="Gene3D" id="3.40.30.10">
    <property type="entry name" value="Glutaredoxin"/>
    <property type="match status" value="1"/>
</dbReference>
<gene>
    <name evidence="3" type="ORF">C8D84_10223</name>
</gene>
<dbReference type="PANTHER" id="PTHR43968:SF6">
    <property type="entry name" value="GLUTATHIONE S-TRANSFERASE OMEGA"/>
    <property type="match status" value="1"/>
</dbReference>
<sequence length="236" mass="27521">MTLDVSDSKATDLVLTVKKYMTAYSLSCLYSFRRCPYAMRARLGLLFAELPVELREITLKNKPAHMLAISPKGTVPVLQLADGVVIEESREIMEWALEQQVPQELMNPKTLHQGNTLIEQNDQEFKYWLDRYKYADRHLEMTQTEYRQKGEAFLQILEELLTKNTYLLGDSVTIADIGIMPFVRQFAHVDRDVFYSLPYPKLQIWLKNWLAHPLFIQAMTKFQPWQDGDEPVIFPS</sequence>
<dbReference type="CDD" id="cd03196">
    <property type="entry name" value="GST_C_5"/>
    <property type="match status" value="1"/>
</dbReference>
<protein>
    <submittedName>
        <fullName evidence="3">Glutathione S-transferase</fullName>
    </submittedName>
</protein>
<reference evidence="3 4" key="1">
    <citation type="submission" date="2018-05" db="EMBL/GenBank/DDBJ databases">
        <title>Genomic Encyclopedia of Type Strains, Phase IV (KMG-IV): sequencing the most valuable type-strain genomes for metagenomic binning, comparative biology and taxonomic classification.</title>
        <authorList>
            <person name="Goeker M."/>
        </authorList>
    </citation>
    <scope>NUCLEOTIDE SEQUENCE [LARGE SCALE GENOMIC DNA]</scope>
    <source>
        <strain evidence="3 4">DSM 7229</strain>
    </source>
</reference>
<dbReference type="InterPro" id="IPR004045">
    <property type="entry name" value="Glutathione_S-Trfase_N"/>
</dbReference>
<dbReference type="InterPro" id="IPR040079">
    <property type="entry name" value="Glutathione_S-Trfase"/>
</dbReference>
<dbReference type="InterPro" id="IPR036249">
    <property type="entry name" value="Thioredoxin-like_sf"/>
</dbReference>